<protein>
    <submittedName>
        <fullName evidence="1">Uncharacterized protein</fullName>
    </submittedName>
</protein>
<dbReference type="AlphaFoldDB" id="A0AA39JNQ8"/>
<dbReference type="EMBL" id="JAUEPT010000017">
    <property type="protein sequence ID" value="KAK0445076.1"/>
    <property type="molecule type" value="Genomic_DNA"/>
</dbReference>
<evidence type="ECO:0000313" key="2">
    <source>
        <dbReference type="Proteomes" id="UP001175226"/>
    </source>
</evidence>
<sequence>MTTLRLAVKVLHAQKISKEKKASSQDLSEKIELACKQKMAKTIIQQAVPAKKRQSLVWLAFMRHVLAPIMEEREMKIIKAGPSDAYPTPDYAQRLTQASPANPTVIFHAGFAANANTATMIIIARTTSLASAQTHGRHTLALYYATAAHAPSSSLGVVLEAASPWHRRFSSHFQVDPVHNAAQYSPPKSPLSATPQMASWEEHRLFLHVPPPADYEDEHMGVN</sequence>
<comment type="caution">
    <text evidence="1">The sequence shown here is derived from an EMBL/GenBank/DDBJ whole genome shotgun (WGS) entry which is preliminary data.</text>
</comment>
<gene>
    <name evidence="1" type="ORF">EV421DRAFT_1902534</name>
</gene>
<organism evidence="1 2">
    <name type="scientific">Armillaria borealis</name>
    <dbReference type="NCBI Taxonomy" id="47425"/>
    <lineage>
        <taxon>Eukaryota</taxon>
        <taxon>Fungi</taxon>
        <taxon>Dikarya</taxon>
        <taxon>Basidiomycota</taxon>
        <taxon>Agaricomycotina</taxon>
        <taxon>Agaricomycetes</taxon>
        <taxon>Agaricomycetidae</taxon>
        <taxon>Agaricales</taxon>
        <taxon>Marasmiineae</taxon>
        <taxon>Physalacriaceae</taxon>
        <taxon>Armillaria</taxon>
    </lineage>
</organism>
<dbReference type="Proteomes" id="UP001175226">
    <property type="component" value="Unassembled WGS sequence"/>
</dbReference>
<proteinExistence type="predicted"/>
<keyword evidence="2" id="KW-1185">Reference proteome</keyword>
<evidence type="ECO:0000313" key="1">
    <source>
        <dbReference type="EMBL" id="KAK0445076.1"/>
    </source>
</evidence>
<reference evidence="1" key="1">
    <citation type="submission" date="2023-06" db="EMBL/GenBank/DDBJ databases">
        <authorList>
            <consortium name="Lawrence Berkeley National Laboratory"/>
            <person name="Ahrendt S."/>
            <person name="Sahu N."/>
            <person name="Indic B."/>
            <person name="Wong-Bajracharya J."/>
            <person name="Merenyi Z."/>
            <person name="Ke H.-M."/>
            <person name="Monk M."/>
            <person name="Kocsube S."/>
            <person name="Drula E."/>
            <person name="Lipzen A."/>
            <person name="Balint B."/>
            <person name="Henrissat B."/>
            <person name="Andreopoulos B."/>
            <person name="Martin F.M."/>
            <person name="Harder C.B."/>
            <person name="Rigling D."/>
            <person name="Ford K.L."/>
            <person name="Foster G.D."/>
            <person name="Pangilinan J."/>
            <person name="Papanicolaou A."/>
            <person name="Barry K."/>
            <person name="LaButti K."/>
            <person name="Viragh M."/>
            <person name="Koriabine M."/>
            <person name="Yan M."/>
            <person name="Riley R."/>
            <person name="Champramary S."/>
            <person name="Plett K.L."/>
            <person name="Tsai I.J."/>
            <person name="Slot J."/>
            <person name="Sipos G."/>
            <person name="Plett J."/>
            <person name="Nagy L.G."/>
            <person name="Grigoriev I.V."/>
        </authorList>
    </citation>
    <scope>NUCLEOTIDE SEQUENCE</scope>
    <source>
        <strain evidence="1">FPL87.14</strain>
    </source>
</reference>
<name>A0AA39JNQ8_9AGAR</name>
<accession>A0AA39JNQ8</accession>